<keyword evidence="4" id="KW-0804">Transcription</keyword>
<dbReference type="Proteomes" id="UP000241848">
    <property type="component" value="Unassembled WGS sequence"/>
</dbReference>
<evidence type="ECO:0000313" key="6">
    <source>
        <dbReference type="EMBL" id="PSR20570.1"/>
    </source>
</evidence>
<evidence type="ECO:0000256" key="1">
    <source>
        <dbReference type="ARBA" id="ARBA00009437"/>
    </source>
</evidence>
<dbReference type="Gene3D" id="1.10.10.10">
    <property type="entry name" value="Winged helix-like DNA-binding domain superfamily/Winged helix DNA-binding domain"/>
    <property type="match status" value="1"/>
</dbReference>
<dbReference type="Pfam" id="PF00126">
    <property type="entry name" value="HTH_1"/>
    <property type="match status" value="1"/>
</dbReference>
<gene>
    <name evidence="6" type="ORF">C7B45_14355</name>
</gene>
<evidence type="ECO:0000256" key="4">
    <source>
        <dbReference type="ARBA" id="ARBA00023163"/>
    </source>
</evidence>
<organism evidence="6 7">
    <name type="scientific">Sulfobacillus acidophilus</name>
    <dbReference type="NCBI Taxonomy" id="53633"/>
    <lineage>
        <taxon>Bacteria</taxon>
        <taxon>Bacillati</taxon>
        <taxon>Bacillota</taxon>
        <taxon>Clostridia</taxon>
        <taxon>Eubacteriales</taxon>
        <taxon>Clostridiales Family XVII. Incertae Sedis</taxon>
        <taxon>Sulfobacillus</taxon>
    </lineage>
</organism>
<proteinExistence type="inferred from homology"/>
<dbReference type="Gene3D" id="3.40.190.290">
    <property type="match status" value="1"/>
</dbReference>
<dbReference type="GO" id="GO:0000976">
    <property type="term" value="F:transcription cis-regulatory region binding"/>
    <property type="evidence" value="ECO:0007669"/>
    <property type="project" value="TreeGrafter"/>
</dbReference>
<evidence type="ECO:0000256" key="2">
    <source>
        <dbReference type="ARBA" id="ARBA00023015"/>
    </source>
</evidence>
<comment type="caution">
    <text evidence="6">The sequence shown here is derived from an EMBL/GenBank/DDBJ whole genome shotgun (WGS) entry which is preliminary data.</text>
</comment>
<dbReference type="SUPFAM" id="SSF46785">
    <property type="entry name" value="Winged helix' DNA-binding domain"/>
    <property type="match status" value="1"/>
</dbReference>
<dbReference type="InterPro" id="IPR036390">
    <property type="entry name" value="WH_DNA-bd_sf"/>
</dbReference>
<dbReference type="InterPro" id="IPR000847">
    <property type="entry name" value="LysR_HTH_N"/>
</dbReference>
<dbReference type="AlphaFoldDB" id="A0A2T2WEC0"/>
<dbReference type="PRINTS" id="PR00039">
    <property type="entry name" value="HTHLYSR"/>
</dbReference>
<dbReference type="InterPro" id="IPR036388">
    <property type="entry name" value="WH-like_DNA-bd_sf"/>
</dbReference>
<evidence type="ECO:0000259" key="5">
    <source>
        <dbReference type="PROSITE" id="PS50931"/>
    </source>
</evidence>
<keyword evidence="3" id="KW-0238">DNA-binding</keyword>
<dbReference type="Pfam" id="PF03466">
    <property type="entry name" value="LysR_substrate"/>
    <property type="match status" value="1"/>
</dbReference>
<accession>A0A2T2WEC0</accession>
<dbReference type="InterPro" id="IPR005119">
    <property type="entry name" value="LysR_subst-bd"/>
</dbReference>
<evidence type="ECO:0000256" key="3">
    <source>
        <dbReference type="ARBA" id="ARBA00023125"/>
    </source>
</evidence>
<dbReference type="SUPFAM" id="SSF53850">
    <property type="entry name" value="Periplasmic binding protein-like II"/>
    <property type="match status" value="1"/>
</dbReference>
<dbReference type="PROSITE" id="PS50931">
    <property type="entry name" value="HTH_LYSR"/>
    <property type="match status" value="1"/>
</dbReference>
<dbReference type="GO" id="GO:0003700">
    <property type="term" value="F:DNA-binding transcription factor activity"/>
    <property type="evidence" value="ECO:0007669"/>
    <property type="project" value="InterPro"/>
</dbReference>
<dbReference type="PANTHER" id="PTHR30126:SF39">
    <property type="entry name" value="HTH-TYPE TRANSCRIPTIONAL REGULATOR CYSL"/>
    <property type="match status" value="1"/>
</dbReference>
<dbReference type="PANTHER" id="PTHR30126">
    <property type="entry name" value="HTH-TYPE TRANSCRIPTIONAL REGULATOR"/>
    <property type="match status" value="1"/>
</dbReference>
<dbReference type="EMBL" id="PXYV01000057">
    <property type="protein sequence ID" value="PSR20570.1"/>
    <property type="molecule type" value="Genomic_DNA"/>
</dbReference>
<protein>
    <submittedName>
        <fullName evidence="6">LysR family transcriptional regulator</fullName>
    </submittedName>
</protein>
<reference evidence="6 7" key="1">
    <citation type="journal article" date="2014" name="BMC Genomics">
        <title>Comparison of environmental and isolate Sulfobacillus genomes reveals diverse carbon, sulfur, nitrogen, and hydrogen metabolisms.</title>
        <authorList>
            <person name="Justice N.B."/>
            <person name="Norman A."/>
            <person name="Brown C.T."/>
            <person name="Singh A."/>
            <person name="Thomas B.C."/>
            <person name="Banfield J.F."/>
        </authorList>
    </citation>
    <scope>NUCLEOTIDE SEQUENCE [LARGE SCALE GENOMIC DNA]</scope>
    <source>
        <strain evidence="6">AMDSBA3</strain>
    </source>
</reference>
<evidence type="ECO:0000313" key="7">
    <source>
        <dbReference type="Proteomes" id="UP000241848"/>
    </source>
</evidence>
<keyword evidence="2" id="KW-0805">Transcription regulation</keyword>
<feature type="domain" description="HTH lysR-type" evidence="5">
    <location>
        <begin position="12"/>
        <end position="62"/>
    </location>
</feature>
<name>A0A2T2WEC0_9FIRM</name>
<sequence>MGGFGLDPRVSVFLAVARLGHLTQASQLLNMSPSSVSAQIAALERDLGAPLFVRGSRGMKLTPSGHALFTTAEQMEAVWTKAVRTIRAEHEGAARVGIAASQTAAELFLGAPLGRFRALWPDTRIHLVMSNSYTVIDRVSDGSVDIGIVEGGVWHHRFHHEKLWTDELTLIVSSYHVWASRQTVSVAELTQVDWILREEGSGTRRVFEQALERSGHSIHELNIIMELSSLRSIVSMVVHNVGVSVVSRTLFEAEEMAITGLVPIVIEGLDLRRTLEAAWVRSSHSNRTEQLLEQLRQDVRIRQRRSGAAP</sequence>
<comment type="similarity">
    <text evidence="1">Belongs to the LysR transcriptional regulatory family.</text>
</comment>